<proteinExistence type="predicted"/>
<evidence type="ECO:0000313" key="1">
    <source>
        <dbReference type="EMBL" id="KAG5575678.1"/>
    </source>
</evidence>
<dbReference type="Proteomes" id="UP000824120">
    <property type="component" value="Chromosome 11"/>
</dbReference>
<evidence type="ECO:0000313" key="2">
    <source>
        <dbReference type="Proteomes" id="UP000824120"/>
    </source>
</evidence>
<gene>
    <name evidence="1" type="ORF">H5410_055812</name>
</gene>
<protein>
    <submittedName>
        <fullName evidence="1">Uncharacterized protein</fullName>
    </submittedName>
</protein>
<organism evidence="1 2">
    <name type="scientific">Solanum commersonii</name>
    <name type="common">Commerson's wild potato</name>
    <name type="synonym">Commerson's nightshade</name>
    <dbReference type="NCBI Taxonomy" id="4109"/>
    <lineage>
        <taxon>Eukaryota</taxon>
        <taxon>Viridiplantae</taxon>
        <taxon>Streptophyta</taxon>
        <taxon>Embryophyta</taxon>
        <taxon>Tracheophyta</taxon>
        <taxon>Spermatophyta</taxon>
        <taxon>Magnoliopsida</taxon>
        <taxon>eudicotyledons</taxon>
        <taxon>Gunneridae</taxon>
        <taxon>Pentapetalae</taxon>
        <taxon>asterids</taxon>
        <taxon>lamiids</taxon>
        <taxon>Solanales</taxon>
        <taxon>Solanaceae</taxon>
        <taxon>Solanoideae</taxon>
        <taxon>Solaneae</taxon>
        <taxon>Solanum</taxon>
    </lineage>
</organism>
<dbReference type="AlphaFoldDB" id="A0A9J5WLC1"/>
<dbReference type="EMBL" id="JACXVP010000011">
    <property type="protein sequence ID" value="KAG5575678.1"/>
    <property type="molecule type" value="Genomic_DNA"/>
</dbReference>
<comment type="caution">
    <text evidence="1">The sequence shown here is derived from an EMBL/GenBank/DDBJ whole genome shotgun (WGS) entry which is preliminary data.</text>
</comment>
<reference evidence="1 2" key="1">
    <citation type="submission" date="2020-09" db="EMBL/GenBank/DDBJ databases">
        <title>De no assembly of potato wild relative species, Solanum commersonii.</title>
        <authorList>
            <person name="Cho K."/>
        </authorList>
    </citation>
    <scope>NUCLEOTIDE SEQUENCE [LARGE SCALE GENOMIC DNA]</scope>
    <source>
        <strain evidence="1">LZ3.2</strain>
        <tissue evidence="1">Leaf</tissue>
    </source>
</reference>
<keyword evidence="2" id="KW-1185">Reference proteome</keyword>
<accession>A0A9J5WLC1</accession>
<name>A0A9J5WLC1_SOLCO</name>
<sequence>MRAPNGNFAFTVESEISFPIRFHIRLILHFESKLSDSKSKLQENFEGNLAVISETRGEASFESFSQGSSWYNLFGLKGSRFSENCGEAFGDRSEGKRFDTVSWSTRDRLSGRLWFSLVRLSMFRHLFIDLLEYGGVWVLSMLNFYSSCLRPYFGKVLDYDNMSLDIIEYSYLVVYMIILI</sequence>